<comment type="caution">
    <text evidence="5">The sequence shown here is derived from an EMBL/GenBank/DDBJ whole genome shotgun (WGS) entry which is preliminary data.</text>
</comment>
<dbReference type="GeneID" id="19176185"/>
<keyword evidence="6" id="KW-1185">Reference proteome</keyword>
<evidence type="ECO:0000313" key="5">
    <source>
        <dbReference type="EMBL" id="EXJ65233.1"/>
    </source>
</evidence>
<sequence length="1085" mass="120431">MAYYVPPSDKLPESRHSAVGGWFFGPRAENFDFLRKAFNYILDTQQKARESTYPDDAEFITPEMKGTELYQRQIELIRTELVSISEQLASHSIPFWSPRYNAHMSMESSMPSVIGYLAGLLHNQNNVATEASAFTTVLEKKVGDSLCRMLGFNTIVSGKVVGPSGQTLNSKTEPAGWGHITCGGSVANLESIWAARNLKFYPLSLRLAIEKGPLSFLSGAFKIDLCSGESKLFTKCTTWELLNLKPSTVLNIPTQLYEEFGVSQTALTNAFTDFSIQTVGKDFLEKHFNVETTPCMFVGTTKHYSWPKGAAIAGLGKAQIIDVPVDNQARMDPAKLRGMLEKALKDQRAIYSVVAIIGSTEQGAVDPLTDVLALRTEFEKRGLSFVVHCDAAWGGYFASCVRSPITDIELDMKGEPEYVPILALSPYTRQQLLALGEADSVTIDPHKSGYCPYPAGGLCYKDGRMRYLITWTSPIVFRGADVTESIGVYGVEGSKPGAAAVGAWLSHRVLGLNKNGYGTVLGEAILTCSRLYCHWAAMKTEPITIDGVKARLTITPFTMLPAEREGKDVDAQKQFIRDHIIGKDNKTVFEDKAAVELLAQMGGDLMINAFACNFELDGVVNKDVIEANYFNTRIFNRTALTQEHQEAKDFPLYLTSTQFAQSAYQGCLDTYKRRMGVEGPQDLYSLINVTMGPWSTSHDFVQTIANNLKKIAEEELAYVVHRNVQKPTIHGFILQGLEGDKVCGVHLPMFNMQNHRWQLIISCKLPETEHNMLRDMKKQDPSAWFTFANLTAEQLPALVKDGASFNARLDRGIPPDGTKPLAEVEVTDIKVLYKRSMRHEFLEATYPDKMTFYAYSAQRGTDQQAIFSIDNFLNVTPDIQLNADSITFQAQGMGQADAEKLVRDSGCWFRLVDIHESAIQPLIQSKDAPKTSYTAPGLNFVAGAEFAFEALSADQGPPKEDSKVLFTGKLTLGQNIFADYIMINDDVSLPKDPQDHVHTHTHTLETQVLGLPVANTSALVAEYPNDMTTLELRDRYQQASIRGFERQFSRTRAKEAAKVVEGYEKRGAKAPQWAVMMSKGVHHDG</sequence>
<feature type="modified residue" description="N6-(pyridoxal phosphate)lysine" evidence="4">
    <location>
        <position position="447"/>
    </location>
</feature>
<dbReference type="OrthoDB" id="2161780at2759"/>
<protein>
    <recommendedName>
        <fullName evidence="7">PLP-dependent transferase</fullName>
    </recommendedName>
</protein>
<evidence type="ECO:0000313" key="6">
    <source>
        <dbReference type="Proteomes" id="UP000019473"/>
    </source>
</evidence>
<dbReference type="SUPFAM" id="SSF53383">
    <property type="entry name" value="PLP-dependent transferases"/>
    <property type="match status" value="1"/>
</dbReference>
<dbReference type="AlphaFoldDB" id="W9WBA0"/>
<dbReference type="GO" id="GO:0019752">
    <property type="term" value="P:carboxylic acid metabolic process"/>
    <property type="evidence" value="ECO:0007669"/>
    <property type="project" value="InterPro"/>
</dbReference>
<dbReference type="VEuPathDB" id="FungiDB:A1O7_01574"/>
<proteinExistence type="predicted"/>
<dbReference type="GO" id="GO:0030170">
    <property type="term" value="F:pyridoxal phosphate binding"/>
    <property type="evidence" value="ECO:0007669"/>
    <property type="project" value="InterPro"/>
</dbReference>
<dbReference type="InterPro" id="IPR015424">
    <property type="entry name" value="PyrdxlP-dep_Trfase"/>
</dbReference>
<dbReference type="Proteomes" id="UP000019473">
    <property type="component" value="Unassembled WGS sequence"/>
</dbReference>
<comment type="cofactor">
    <cofactor evidence="1 4">
        <name>pyridoxal 5'-phosphate</name>
        <dbReference type="ChEBI" id="CHEBI:597326"/>
    </cofactor>
</comment>
<name>W9WBA0_9EURO</name>
<dbReference type="EMBL" id="AMGW01000001">
    <property type="protein sequence ID" value="EXJ65233.1"/>
    <property type="molecule type" value="Genomic_DNA"/>
</dbReference>
<evidence type="ECO:0000256" key="4">
    <source>
        <dbReference type="PIRSR" id="PIRSR602129-50"/>
    </source>
</evidence>
<keyword evidence="3" id="KW-0456">Lyase</keyword>
<evidence type="ECO:0000256" key="2">
    <source>
        <dbReference type="ARBA" id="ARBA00022898"/>
    </source>
</evidence>
<organism evidence="5 6">
    <name type="scientific">Cladophialophora yegresii CBS 114405</name>
    <dbReference type="NCBI Taxonomy" id="1182544"/>
    <lineage>
        <taxon>Eukaryota</taxon>
        <taxon>Fungi</taxon>
        <taxon>Dikarya</taxon>
        <taxon>Ascomycota</taxon>
        <taxon>Pezizomycotina</taxon>
        <taxon>Eurotiomycetes</taxon>
        <taxon>Chaetothyriomycetidae</taxon>
        <taxon>Chaetothyriales</taxon>
        <taxon>Herpotrichiellaceae</taxon>
        <taxon>Cladophialophora</taxon>
    </lineage>
</organism>
<dbReference type="Gene3D" id="3.40.640.10">
    <property type="entry name" value="Type I PLP-dependent aspartate aminotransferase-like (Major domain)"/>
    <property type="match status" value="1"/>
</dbReference>
<dbReference type="RefSeq" id="XP_007753800.1">
    <property type="nucleotide sequence ID" value="XM_007755610.1"/>
</dbReference>
<dbReference type="InterPro" id="IPR050477">
    <property type="entry name" value="GrpII_AminoAcid_Decarb"/>
</dbReference>
<dbReference type="InterPro" id="IPR002129">
    <property type="entry name" value="PyrdxlP-dep_de-COase"/>
</dbReference>
<evidence type="ECO:0000256" key="1">
    <source>
        <dbReference type="ARBA" id="ARBA00001933"/>
    </source>
</evidence>
<keyword evidence="2 4" id="KW-0663">Pyridoxal phosphate</keyword>
<evidence type="ECO:0008006" key="7">
    <source>
        <dbReference type="Google" id="ProtNLM"/>
    </source>
</evidence>
<dbReference type="HOGENOM" id="CLU_005446_1_0_1"/>
<dbReference type="STRING" id="1182544.W9WBA0"/>
<accession>W9WBA0</accession>
<reference evidence="5 6" key="1">
    <citation type="submission" date="2013-03" db="EMBL/GenBank/DDBJ databases">
        <title>The Genome Sequence of Cladophialophora yegresii CBS 114405.</title>
        <authorList>
            <consortium name="The Broad Institute Genomics Platform"/>
            <person name="Cuomo C."/>
            <person name="de Hoog S."/>
            <person name="Gorbushina A."/>
            <person name="Walker B."/>
            <person name="Young S.K."/>
            <person name="Zeng Q."/>
            <person name="Gargeya S."/>
            <person name="Fitzgerald M."/>
            <person name="Haas B."/>
            <person name="Abouelleil A."/>
            <person name="Allen A.W."/>
            <person name="Alvarado L."/>
            <person name="Arachchi H.M."/>
            <person name="Berlin A.M."/>
            <person name="Chapman S.B."/>
            <person name="Gainer-Dewar J."/>
            <person name="Goldberg J."/>
            <person name="Griggs A."/>
            <person name="Gujja S."/>
            <person name="Hansen M."/>
            <person name="Howarth C."/>
            <person name="Imamovic A."/>
            <person name="Ireland A."/>
            <person name="Larimer J."/>
            <person name="McCowan C."/>
            <person name="Murphy C."/>
            <person name="Pearson M."/>
            <person name="Poon T.W."/>
            <person name="Priest M."/>
            <person name="Roberts A."/>
            <person name="Saif S."/>
            <person name="Shea T."/>
            <person name="Sisk P."/>
            <person name="Sykes S."/>
            <person name="Wortman J."/>
            <person name="Nusbaum C."/>
            <person name="Birren B."/>
        </authorList>
    </citation>
    <scope>NUCLEOTIDE SEQUENCE [LARGE SCALE GENOMIC DNA]</scope>
    <source>
        <strain evidence="5 6">CBS 114405</strain>
    </source>
</reference>
<dbReference type="PANTHER" id="PTHR42735">
    <property type="match status" value="1"/>
</dbReference>
<dbReference type="eggNOG" id="KOG0629">
    <property type="taxonomic scope" value="Eukaryota"/>
</dbReference>
<dbReference type="GO" id="GO:0016830">
    <property type="term" value="F:carbon-carbon lyase activity"/>
    <property type="evidence" value="ECO:0007669"/>
    <property type="project" value="InterPro"/>
</dbReference>
<dbReference type="Pfam" id="PF00282">
    <property type="entry name" value="Pyridoxal_deC"/>
    <property type="match status" value="1"/>
</dbReference>
<dbReference type="PANTHER" id="PTHR42735:SF4">
    <property type="entry name" value="PYRIDOXAL PHOSPHATE-DEPENDENT DECARBOXYLASE FAMILY PROTEIN"/>
    <property type="match status" value="1"/>
</dbReference>
<evidence type="ECO:0000256" key="3">
    <source>
        <dbReference type="ARBA" id="ARBA00023239"/>
    </source>
</evidence>
<dbReference type="InterPro" id="IPR015421">
    <property type="entry name" value="PyrdxlP-dep_Trfase_major"/>
</dbReference>
<gene>
    <name evidence="5" type="ORF">A1O7_01574</name>
</gene>